<evidence type="ECO:0000256" key="1">
    <source>
        <dbReference type="SAM" id="SignalP"/>
    </source>
</evidence>
<proteinExistence type="predicted"/>
<name>A0ABX5QE33_9MICO</name>
<reference evidence="2 3" key="1">
    <citation type="submission" date="2019-01" db="EMBL/GenBank/DDBJ databases">
        <title>Leucobacter muris sp. nov. isolated from the nose of a laboratory mouse.</title>
        <authorList>
            <person name="Benga L."/>
            <person name="Sproeer C."/>
            <person name="Schumann P."/>
            <person name="Verbarg S."/>
            <person name="Bunk B."/>
            <person name="Engelhardt E."/>
            <person name="Benten P.M."/>
            <person name="Sager M."/>
        </authorList>
    </citation>
    <scope>NUCLEOTIDE SEQUENCE [LARGE SCALE GENOMIC DNA]</scope>
    <source>
        <strain evidence="2 3">DSM 101948</strain>
    </source>
</reference>
<organism evidence="2 3">
    <name type="scientific">Leucobacter muris</name>
    <dbReference type="NCBI Taxonomy" id="1935379"/>
    <lineage>
        <taxon>Bacteria</taxon>
        <taxon>Bacillati</taxon>
        <taxon>Actinomycetota</taxon>
        <taxon>Actinomycetes</taxon>
        <taxon>Micrococcales</taxon>
        <taxon>Microbacteriaceae</taxon>
        <taxon>Leucobacter</taxon>
    </lineage>
</organism>
<dbReference type="Proteomes" id="UP000285768">
    <property type="component" value="Chromosome"/>
</dbReference>
<evidence type="ECO:0000313" key="2">
    <source>
        <dbReference type="EMBL" id="QAB17305.1"/>
    </source>
</evidence>
<evidence type="ECO:0000313" key="3">
    <source>
        <dbReference type="Proteomes" id="UP000285768"/>
    </source>
</evidence>
<protein>
    <submittedName>
        <fullName evidence="2">Uncharacterized protein</fullName>
    </submittedName>
</protein>
<keyword evidence="1" id="KW-0732">Signal</keyword>
<keyword evidence="3" id="KW-1185">Reference proteome</keyword>
<gene>
    <name evidence="2" type="ORF">Leucomu_04630</name>
</gene>
<dbReference type="PROSITE" id="PS51257">
    <property type="entry name" value="PROKAR_LIPOPROTEIN"/>
    <property type="match status" value="1"/>
</dbReference>
<sequence>MSSRTVSARAALPAILAASLLTLVACSGSGGGKNASDDEGPLSEYLSSLSSAETESEEFYERINAKREELVAECMAGEGFDYQPNSQNGGMSTLGDDGIEWGSLEFAEQYGYGIVDWPGLAEMEQQSEEYVDPNQGYVESLSESEQQAYYEALSGPQPSEEDMAAMEDGTYEWDWTQSGCYGAADHEVQDEYGSAMAAYEDPEFAELFESMNAVWSELYNYDDPGAPSPNDDVAKLDREWSECMADAGYTDLVSPQTAMDGLNEEWNTLQTPPEGTGDDLAGWSGPSDRQKSEFQQREIEMAVTDWKCKDGIDYEQQVRTVQFDLEQRFVDEHRAELDALIAKHGADQKKS</sequence>
<accession>A0ABX5QE33</accession>
<dbReference type="RefSeq" id="WP_128386491.1">
    <property type="nucleotide sequence ID" value="NZ_CP035037.1"/>
</dbReference>
<dbReference type="EMBL" id="CP035037">
    <property type="protein sequence ID" value="QAB17305.1"/>
    <property type="molecule type" value="Genomic_DNA"/>
</dbReference>
<feature type="signal peptide" evidence="1">
    <location>
        <begin position="1"/>
        <end position="25"/>
    </location>
</feature>
<feature type="chain" id="PRO_5046877031" evidence="1">
    <location>
        <begin position="26"/>
        <end position="351"/>
    </location>
</feature>